<feature type="region of interest" description="Disordered" evidence="1">
    <location>
        <begin position="475"/>
        <end position="512"/>
    </location>
</feature>
<name>A0AAD4S3G4_9MAGN</name>
<protein>
    <submittedName>
        <fullName evidence="2">Uncharacterized protein</fullName>
    </submittedName>
</protein>
<sequence length="786" mass="87460">MLVTTEPSSSYDNGFEEVPDEDPKEEPDESDGNGDDDDGDKMDSEQNDSSQEVEFKGHDEDLELGKLKGVALEVNVAEYLAHDHVDEMPRLRGKEASKEDRESLVKYDGDATHLNNILPSNEKDVAINSLVRNRSGCKLLSNVQVSSEEKNSQSGDNTNLRSSSLITPQIRPRSQSSSVECEDKNKIPATSCKIFAKGRCTKRGRIAHKRDSFLNTSNVAKDDDEVIESLKGGLRVDAGLTQIAKKSKFSSPESMSSAVVGYPSLCSHFSSERNLLEEHEESQRLGKTSEDHKQLPLTRDDPGLLSVDYVGDETVKQNTSLEKCSIDASPGVRRVLQKSINPRIEDPTISSSSLIPWNSYLEEDYKQSSQVPSLNSNRHVHSNLMSRNKELVSGYGLVQNNIVPNHRLLSSSAGAPSSIYGKPTSFAYGKCGAETNAHQNLKSNSVCFDGHASPGFYNSLNTRSEHFLPSMGMTSLQRPFESSRTSPSQRSSPMRHYTLFDSGRGNFSSRSTSLPKTLSSVFYSRPEQDDLPSHIATVDRMDYIRYAREYNWEPSVPFQPSFCLPSNLKSSPEEQYDPLLDSIELPNVGDRSLQSSSLTENVVLQNTSQINADSAGLDQHTESVYLDNSKCSHGLVTDAPSSEATRDFVAGKQNNILVPKDEKPLKHDHAVIASNSKEVRLDRSHGQMDGYKQKKETKAQKVFRVSLIDFVKELVKPYWLEGQLSKDMHNVIVKKAVEKVLSTLQPHQIPSTPQFVDQYLLTSLPKLKKLVEGYVSKYVNSELQRK</sequence>
<dbReference type="PANTHER" id="PTHR36886:SF3">
    <property type="entry name" value="PROTEIN FRIGIDA-ESSENTIAL 1"/>
    <property type="match status" value="1"/>
</dbReference>
<feature type="compositionally biased region" description="Acidic residues" evidence="1">
    <location>
        <begin position="14"/>
        <end position="40"/>
    </location>
</feature>
<feature type="region of interest" description="Disordered" evidence="1">
    <location>
        <begin position="1"/>
        <end position="60"/>
    </location>
</feature>
<organism evidence="2 3">
    <name type="scientific">Papaver atlanticum</name>
    <dbReference type="NCBI Taxonomy" id="357466"/>
    <lineage>
        <taxon>Eukaryota</taxon>
        <taxon>Viridiplantae</taxon>
        <taxon>Streptophyta</taxon>
        <taxon>Embryophyta</taxon>
        <taxon>Tracheophyta</taxon>
        <taxon>Spermatophyta</taxon>
        <taxon>Magnoliopsida</taxon>
        <taxon>Ranunculales</taxon>
        <taxon>Papaveraceae</taxon>
        <taxon>Papaveroideae</taxon>
        <taxon>Papaver</taxon>
    </lineage>
</organism>
<feature type="compositionally biased region" description="Polar residues" evidence="1">
    <location>
        <begin position="142"/>
        <end position="179"/>
    </location>
</feature>
<feature type="region of interest" description="Disordered" evidence="1">
    <location>
        <begin position="276"/>
        <end position="300"/>
    </location>
</feature>
<gene>
    <name evidence="2" type="ORF">MKW98_024613</name>
</gene>
<evidence type="ECO:0000313" key="2">
    <source>
        <dbReference type="EMBL" id="KAI3854190.1"/>
    </source>
</evidence>
<evidence type="ECO:0000256" key="1">
    <source>
        <dbReference type="SAM" id="MobiDB-lite"/>
    </source>
</evidence>
<feature type="region of interest" description="Disordered" evidence="1">
    <location>
        <begin position="142"/>
        <end position="182"/>
    </location>
</feature>
<reference evidence="2" key="1">
    <citation type="submission" date="2022-04" db="EMBL/GenBank/DDBJ databases">
        <title>A functionally conserved STORR gene fusion in Papaver species that diverged 16.8 million years ago.</title>
        <authorList>
            <person name="Catania T."/>
        </authorList>
    </citation>
    <scope>NUCLEOTIDE SEQUENCE</scope>
    <source>
        <strain evidence="2">S-188037</strain>
    </source>
</reference>
<keyword evidence="3" id="KW-1185">Reference proteome</keyword>
<feature type="compositionally biased region" description="Low complexity" evidence="1">
    <location>
        <begin position="482"/>
        <end position="492"/>
    </location>
</feature>
<proteinExistence type="predicted"/>
<dbReference type="Proteomes" id="UP001202328">
    <property type="component" value="Unassembled WGS sequence"/>
</dbReference>
<dbReference type="InterPro" id="IPR052650">
    <property type="entry name" value="Zinc_finger_CCCH"/>
</dbReference>
<dbReference type="PANTHER" id="PTHR36886">
    <property type="entry name" value="PROTEIN FRIGIDA-ESSENTIAL 1"/>
    <property type="match status" value="1"/>
</dbReference>
<dbReference type="EMBL" id="JAJJMB010015449">
    <property type="protein sequence ID" value="KAI3854190.1"/>
    <property type="molecule type" value="Genomic_DNA"/>
</dbReference>
<feature type="compositionally biased region" description="Polar residues" evidence="1">
    <location>
        <begin position="1"/>
        <end position="12"/>
    </location>
</feature>
<accession>A0AAD4S3G4</accession>
<evidence type="ECO:0000313" key="3">
    <source>
        <dbReference type="Proteomes" id="UP001202328"/>
    </source>
</evidence>
<comment type="caution">
    <text evidence="2">The sequence shown here is derived from an EMBL/GenBank/DDBJ whole genome shotgun (WGS) entry which is preliminary data.</text>
</comment>
<dbReference type="AlphaFoldDB" id="A0AAD4S3G4"/>